<keyword evidence="2" id="KW-1185">Reference proteome</keyword>
<evidence type="ECO:0000313" key="1">
    <source>
        <dbReference type="EMBL" id="GAB0193852.1"/>
    </source>
</evidence>
<evidence type="ECO:0000313" key="2">
    <source>
        <dbReference type="Proteomes" id="UP001623348"/>
    </source>
</evidence>
<comment type="caution">
    <text evidence="1">The sequence shown here is derived from an EMBL/GenBank/DDBJ whole genome shotgun (WGS) entry which is preliminary data.</text>
</comment>
<name>A0ABC9X9Y3_GRUJA</name>
<dbReference type="EMBL" id="BAAFJT010000010">
    <property type="protein sequence ID" value="GAB0193852.1"/>
    <property type="molecule type" value="Genomic_DNA"/>
</dbReference>
<dbReference type="Proteomes" id="UP001623348">
    <property type="component" value="Unassembled WGS sequence"/>
</dbReference>
<organism evidence="1 2">
    <name type="scientific">Grus japonensis</name>
    <name type="common">Japanese crane</name>
    <name type="synonym">Red-crowned crane</name>
    <dbReference type="NCBI Taxonomy" id="30415"/>
    <lineage>
        <taxon>Eukaryota</taxon>
        <taxon>Metazoa</taxon>
        <taxon>Chordata</taxon>
        <taxon>Craniata</taxon>
        <taxon>Vertebrata</taxon>
        <taxon>Euteleostomi</taxon>
        <taxon>Archelosauria</taxon>
        <taxon>Archosauria</taxon>
        <taxon>Dinosauria</taxon>
        <taxon>Saurischia</taxon>
        <taxon>Theropoda</taxon>
        <taxon>Coelurosauria</taxon>
        <taxon>Aves</taxon>
        <taxon>Neognathae</taxon>
        <taxon>Neoaves</taxon>
        <taxon>Gruiformes</taxon>
        <taxon>Gruidae</taxon>
        <taxon>Grus</taxon>
    </lineage>
</organism>
<reference evidence="1 2" key="1">
    <citation type="submission" date="2024-06" db="EMBL/GenBank/DDBJ databases">
        <title>The draft genome of Grus japonensis, version 3.</title>
        <authorList>
            <person name="Nabeshima K."/>
            <person name="Suzuki S."/>
            <person name="Onuma M."/>
        </authorList>
    </citation>
    <scope>NUCLEOTIDE SEQUENCE [LARGE SCALE GENOMIC DNA]</scope>
    <source>
        <strain evidence="1 2">451A</strain>
    </source>
</reference>
<proteinExistence type="predicted"/>
<dbReference type="AlphaFoldDB" id="A0ABC9X9Y3"/>
<protein>
    <submittedName>
        <fullName evidence="1">Mitochondrial enolase superfamily member 1</fullName>
    </submittedName>
</protein>
<sequence length="165" mass="18505">MGKSISMSLLYWGAQNWTQLSRCGLTSAEQMERITSLNLLAMLCLIQPRIPLDCRLCHRDTLLAHVQLAIHQDPQILCSKVAFQLVSHHHVLMPGVVPPQVQDFAFVLVELHEVPVGSFLQPLEVALDGSMILWFINDTCQCCVISKIAEGALCPIVQIIREDEY</sequence>
<gene>
    <name evidence="1" type="ORF">GRJ2_001850500</name>
</gene>
<accession>A0ABC9X9Y3</accession>